<sequence>MSQHLVFANCIPLVLKFLNQNILAYIKVKNVIPILDFPMCVIGEQPDVSLDNLETGDNSPCSWRNVFSCINLLRILNKLTKWKHSRIMMLIVFKSAPILKRTLKVRHAMMQLYVLKLLKNANQVFRTTMAKN</sequence>
<dbReference type="InterPro" id="IPR021819">
    <property type="entry name" value="Far11/STRP_C"/>
</dbReference>
<reference evidence="2" key="1">
    <citation type="submission" date="2011-11" db="EMBL/GenBank/DDBJ databases">
        <title>Decoding the brain transcriptome of the Eastern honeybee (Apis cerana) based on pyrosequencing.</title>
        <authorList>
            <person name="Sun L."/>
            <person name="Zheng H."/>
            <person name="Wang Y."/>
            <person name="Xie X."/>
            <person name="Zhu Y."/>
            <person name="Gu W."/>
            <person name="Wang S."/>
        </authorList>
    </citation>
    <scope>NUCLEOTIDE SEQUENCE</scope>
    <source>
        <tissue evidence="2">Brain</tissue>
    </source>
</reference>
<dbReference type="InterPro" id="IPR040185">
    <property type="entry name" value="Far11/STRP"/>
</dbReference>
<dbReference type="Pfam" id="PF11882">
    <property type="entry name" value="DUF3402"/>
    <property type="match status" value="1"/>
</dbReference>
<dbReference type="EMBL" id="JR052432">
    <property type="protein sequence ID" value="AEY61695.1"/>
    <property type="molecule type" value="mRNA"/>
</dbReference>
<evidence type="ECO:0000259" key="1">
    <source>
        <dbReference type="SMART" id="SM01293"/>
    </source>
</evidence>
<dbReference type="GO" id="GO:0005829">
    <property type="term" value="C:cytosol"/>
    <property type="evidence" value="ECO:0007669"/>
    <property type="project" value="TreeGrafter"/>
</dbReference>
<dbReference type="GO" id="GO:0007010">
    <property type="term" value="P:cytoskeleton organization"/>
    <property type="evidence" value="ECO:0007669"/>
    <property type="project" value="TreeGrafter"/>
</dbReference>
<organism evidence="2">
    <name type="scientific">Apis cerana</name>
    <name type="common">Indian honeybee</name>
    <dbReference type="NCBI Taxonomy" id="7461"/>
    <lineage>
        <taxon>Eukaryota</taxon>
        <taxon>Metazoa</taxon>
        <taxon>Ecdysozoa</taxon>
        <taxon>Arthropoda</taxon>
        <taxon>Hexapoda</taxon>
        <taxon>Insecta</taxon>
        <taxon>Pterygota</taxon>
        <taxon>Neoptera</taxon>
        <taxon>Endopterygota</taxon>
        <taxon>Hymenoptera</taxon>
        <taxon>Apocrita</taxon>
        <taxon>Aculeata</taxon>
        <taxon>Apoidea</taxon>
        <taxon>Anthophila</taxon>
        <taxon>Apidae</taxon>
        <taxon>Apis</taxon>
    </lineage>
</organism>
<proteinExistence type="evidence at transcript level"/>
<dbReference type="AlphaFoldDB" id="V9IKX8"/>
<protein>
    <submittedName>
        <fullName evidence="2">Protein FAM40A</fullName>
    </submittedName>
</protein>
<evidence type="ECO:0000313" key="2">
    <source>
        <dbReference type="EMBL" id="AEY61695.1"/>
    </source>
</evidence>
<gene>
    <name evidence="2" type="ORF">ACCB13653</name>
</gene>
<name>V9IKX8_APICE</name>
<dbReference type="SMART" id="SM01293">
    <property type="entry name" value="DUF3402"/>
    <property type="match status" value="1"/>
</dbReference>
<accession>V9IKX8</accession>
<dbReference type="PANTHER" id="PTHR13239:SF4">
    <property type="entry name" value="AT25231P"/>
    <property type="match status" value="1"/>
</dbReference>
<dbReference type="PANTHER" id="PTHR13239">
    <property type="entry name" value="PROTEIN REQUIRED FOR HYPHAL ANASTOMOSIS HAM-2"/>
    <property type="match status" value="1"/>
</dbReference>
<feature type="domain" description="Far11/STRP C-terminal" evidence="1">
    <location>
        <begin position="1"/>
        <end position="129"/>
    </location>
</feature>